<dbReference type="EMBL" id="CP015878">
    <property type="protein sequence ID" value="ANI18518.1"/>
    <property type="molecule type" value="Genomic_DNA"/>
</dbReference>
<evidence type="ECO:0000256" key="1">
    <source>
        <dbReference type="ARBA" id="ARBA00022630"/>
    </source>
</evidence>
<feature type="binding site" evidence="6">
    <location>
        <position position="97"/>
    </location>
    <ligand>
        <name>FMN</name>
        <dbReference type="ChEBI" id="CHEBI:58210"/>
    </ligand>
</feature>
<evidence type="ECO:0000256" key="2">
    <source>
        <dbReference type="ARBA" id="ARBA00022643"/>
    </source>
</evidence>
<keyword evidence="3" id="KW-0560">Oxidoreductase</keyword>
<keyword evidence="2 6" id="KW-0288">FMN</keyword>
<dbReference type="AlphaFoldDB" id="A0A1A9KLY1"/>
<dbReference type="InterPro" id="IPR011251">
    <property type="entry name" value="Luciferase-like_dom"/>
</dbReference>
<feature type="binding site" evidence="6">
    <location>
        <position position="222"/>
    </location>
    <ligand>
        <name>FMN</name>
        <dbReference type="ChEBI" id="CHEBI:58210"/>
    </ligand>
</feature>
<organism evidence="8 9">
    <name type="scientific">Pseudomonas citronellolis</name>
    <dbReference type="NCBI Taxonomy" id="53408"/>
    <lineage>
        <taxon>Bacteria</taxon>
        <taxon>Pseudomonadati</taxon>
        <taxon>Pseudomonadota</taxon>
        <taxon>Gammaproteobacteria</taxon>
        <taxon>Pseudomonadales</taxon>
        <taxon>Pseudomonadaceae</taxon>
        <taxon>Pseudomonas</taxon>
    </lineage>
</organism>
<evidence type="ECO:0000256" key="6">
    <source>
        <dbReference type="PIRSR" id="PIRSR000337-1"/>
    </source>
</evidence>
<dbReference type="InterPro" id="IPR051260">
    <property type="entry name" value="Diverse_substr_monoxygenases"/>
</dbReference>
<evidence type="ECO:0000313" key="9">
    <source>
        <dbReference type="Proteomes" id="UP000077748"/>
    </source>
</evidence>
<accession>A0A1A9KLY1</accession>
<comment type="similarity">
    <text evidence="5">Belongs to the NtaA/SnaA/DszA monooxygenase family.</text>
</comment>
<sequence>MSQTQMRLGAFLMGSGHHLAAWRHPKAPAGALDFAHFRRLAQTAERGLFDAIFFADNLALLGSPELASHTTHAEVLDPLMLLAALASATERIGLISTVSTAYNAPYLLARRFASLDHLSGGRAGWNLVTSATDQEAHNFGRERHFDHAERYAQAEEYIDVALGLWDSFADDAFLRDKASGRYFDPAKLHISDHQGEHYRVRGPLNQPRPPQGYPVLVQAGSSEPGKELAARTAEVVFTAQQTLQDAQAFYADLKGRLARYGREPDELKVMPGLSPVLGRTQAEAEDLYAELQDLIEPQLGLALLSGMAGGLDLSAYPLDGPLPELPPSNAMKSRQALFIELARRENLSIRQLYLKVAGARGHCTLVGGPRQIADHLEQWFTSGAADGFNIMPPLLPDGLDSFVDLVVPELQKRGLFRREYQGKTLREHLGLQRPGRR</sequence>
<dbReference type="InterPro" id="IPR036661">
    <property type="entry name" value="Luciferase-like_sf"/>
</dbReference>
<protein>
    <submittedName>
        <fullName evidence="8">Nitrilotriacetate monooxygenase</fullName>
    </submittedName>
</protein>
<dbReference type="PANTHER" id="PTHR30011:SF16">
    <property type="entry name" value="C2H2 FINGER DOMAIN TRANSCRIPTION FACTOR (EUROFUNG)-RELATED"/>
    <property type="match status" value="1"/>
</dbReference>
<evidence type="ECO:0000256" key="4">
    <source>
        <dbReference type="ARBA" id="ARBA00023033"/>
    </source>
</evidence>
<dbReference type="GO" id="GO:0004497">
    <property type="term" value="F:monooxygenase activity"/>
    <property type="evidence" value="ECO:0007669"/>
    <property type="project" value="UniProtKB-KW"/>
</dbReference>
<dbReference type="SUPFAM" id="SSF51679">
    <property type="entry name" value="Bacterial luciferase-like"/>
    <property type="match status" value="1"/>
</dbReference>
<feature type="domain" description="Luciferase-like" evidence="7">
    <location>
        <begin position="19"/>
        <end position="384"/>
    </location>
</feature>
<feature type="binding site" evidence="6">
    <location>
        <position position="221"/>
    </location>
    <ligand>
        <name>FMN</name>
        <dbReference type="ChEBI" id="CHEBI:58210"/>
    </ligand>
</feature>
<dbReference type="CDD" id="cd01095">
    <property type="entry name" value="Nitrilotriacetate_monoxgenase"/>
    <property type="match status" value="1"/>
</dbReference>
<feature type="binding site" evidence="6">
    <location>
        <position position="151"/>
    </location>
    <ligand>
        <name>FMN</name>
        <dbReference type="ChEBI" id="CHEBI:58210"/>
    </ligand>
</feature>
<evidence type="ECO:0000259" key="7">
    <source>
        <dbReference type="Pfam" id="PF00296"/>
    </source>
</evidence>
<gene>
    <name evidence="8" type="ORF">A9C11_18080</name>
</gene>
<dbReference type="InterPro" id="IPR016215">
    <property type="entry name" value="NTA_MOA"/>
</dbReference>
<feature type="binding site" evidence="6">
    <location>
        <position position="147"/>
    </location>
    <ligand>
        <name>FMN</name>
        <dbReference type="ChEBI" id="CHEBI:58210"/>
    </ligand>
</feature>
<dbReference type="NCBIfam" id="TIGR03860">
    <property type="entry name" value="FMN_nitrolo"/>
    <property type="match status" value="1"/>
</dbReference>
<evidence type="ECO:0000256" key="5">
    <source>
        <dbReference type="ARBA" id="ARBA00033748"/>
    </source>
</evidence>
<dbReference type="Gene3D" id="3.20.20.30">
    <property type="entry name" value="Luciferase-like domain"/>
    <property type="match status" value="1"/>
</dbReference>
<keyword evidence="1 6" id="KW-0285">Flavoprotein</keyword>
<dbReference type="GO" id="GO:0016705">
    <property type="term" value="F:oxidoreductase activity, acting on paired donors, with incorporation or reduction of molecular oxygen"/>
    <property type="evidence" value="ECO:0007669"/>
    <property type="project" value="InterPro"/>
</dbReference>
<dbReference type="PANTHER" id="PTHR30011">
    <property type="entry name" value="ALKANESULFONATE MONOOXYGENASE-RELATED"/>
    <property type="match status" value="1"/>
</dbReference>
<dbReference type="Proteomes" id="UP000077748">
    <property type="component" value="Chromosome"/>
</dbReference>
<evidence type="ECO:0000313" key="8">
    <source>
        <dbReference type="EMBL" id="ANI18518.1"/>
    </source>
</evidence>
<dbReference type="PIRSF" id="PIRSF000337">
    <property type="entry name" value="NTA_MOA"/>
    <property type="match status" value="1"/>
</dbReference>
<name>A0A1A9KLY1_9PSED</name>
<feature type="binding site" evidence="6">
    <location>
        <position position="56"/>
    </location>
    <ligand>
        <name>FMN</name>
        <dbReference type="ChEBI" id="CHEBI:58210"/>
    </ligand>
</feature>
<proteinExistence type="inferred from homology"/>
<evidence type="ECO:0000256" key="3">
    <source>
        <dbReference type="ARBA" id="ARBA00023002"/>
    </source>
</evidence>
<reference evidence="8 9" key="1">
    <citation type="submission" date="2016-05" db="EMBL/GenBank/DDBJ databases">
        <title>Genome Sequence of Pseudomonas citronellolis Strain SJTE-3, an Estrogens and Persistent Organic Pollutants degradation strain.</title>
        <authorList>
            <person name="Liang R."/>
        </authorList>
    </citation>
    <scope>NUCLEOTIDE SEQUENCE [LARGE SCALE GENOMIC DNA]</scope>
    <source>
        <strain evidence="8 9">SJTE-3</strain>
    </source>
</reference>
<keyword evidence="4 8" id="KW-0503">Monooxygenase</keyword>
<dbReference type="Pfam" id="PF00296">
    <property type="entry name" value="Bac_luciferase"/>
    <property type="match status" value="1"/>
</dbReference>
<dbReference type="RefSeq" id="WP_064585083.1">
    <property type="nucleotide sequence ID" value="NZ_CP015878.1"/>
</dbReference>